<feature type="domain" description="Glucose-methanol-choline oxidoreductase C-terminal" evidence="11">
    <location>
        <begin position="466"/>
        <end position="615"/>
    </location>
</feature>
<dbReference type="InterPro" id="IPR000172">
    <property type="entry name" value="GMC_OxRdtase_N"/>
</dbReference>
<accession>B6HLG2</accession>
<protein>
    <submittedName>
        <fullName evidence="12">Pc21g21110 protein</fullName>
    </submittedName>
</protein>
<dbReference type="GO" id="GO:0050660">
    <property type="term" value="F:flavin adenine dinucleotide binding"/>
    <property type="evidence" value="ECO:0007669"/>
    <property type="project" value="InterPro"/>
</dbReference>
<evidence type="ECO:0000259" key="10">
    <source>
        <dbReference type="Pfam" id="PF00732"/>
    </source>
</evidence>
<evidence type="ECO:0000256" key="1">
    <source>
        <dbReference type="ARBA" id="ARBA00001974"/>
    </source>
</evidence>
<organism evidence="12 13">
    <name type="scientific">Penicillium rubens (strain ATCC 28089 / DSM 1075 / NRRL 1951 / Wisconsin 54-1255)</name>
    <name type="common">Penicillium chrysogenum</name>
    <dbReference type="NCBI Taxonomy" id="500485"/>
    <lineage>
        <taxon>Eukaryota</taxon>
        <taxon>Fungi</taxon>
        <taxon>Dikarya</taxon>
        <taxon>Ascomycota</taxon>
        <taxon>Pezizomycotina</taxon>
        <taxon>Eurotiomycetes</taxon>
        <taxon>Eurotiomycetidae</taxon>
        <taxon>Eurotiales</taxon>
        <taxon>Aspergillaceae</taxon>
        <taxon>Penicillium</taxon>
        <taxon>Penicillium chrysogenum species complex</taxon>
    </lineage>
</organism>
<feature type="active site" description="Proton acceptor" evidence="9">
    <location>
        <position position="606"/>
    </location>
</feature>
<dbReference type="GO" id="GO:0016614">
    <property type="term" value="F:oxidoreductase activity, acting on CH-OH group of donors"/>
    <property type="evidence" value="ECO:0007669"/>
    <property type="project" value="InterPro"/>
</dbReference>
<dbReference type="STRING" id="500485.B6HLG2"/>
<dbReference type="OMA" id="NAMMYHH"/>
<dbReference type="AlphaFoldDB" id="B6HLG2"/>
<dbReference type="PIRSF" id="PIRSF000137">
    <property type="entry name" value="Alcohol_oxidase"/>
    <property type="match status" value="1"/>
</dbReference>
<evidence type="ECO:0000313" key="13">
    <source>
        <dbReference type="Proteomes" id="UP000000724"/>
    </source>
</evidence>
<comment type="subcellular location">
    <subcellularLocation>
        <location evidence="3">Cytoplasm</location>
    </subcellularLocation>
    <subcellularLocation>
        <location evidence="2">Secreted</location>
        <location evidence="2">Cell wall</location>
    </subcellularLocation>
</comment>
<dbReference type="Proteomes" id="UP000000724">
    <property type="component" value="Contig Pc00c21"/>
</dbReference>
<dbReference type="InterPro" id="IPR036188">
    <property type="entry name" value="FAD/NAD-bd_sf"/>
</dbReference>
<keyword evidence="8" id="KW-0274">FAD</keyword>
<proteinExistence type="inferred from homology"/>
<dbReference type="Pfam" id="PF05199">
    <property type="entry name" value="GMC_oxred_C"/>
    <property type="match status" value="1"/>
</dbReference>
<dbReference type="Gene3D" id="3.30.560.10">
    <property type="entry name" value="Glucose Oxidase, domain 3"/>
    <property type="match status" value="1"/>
</dbReference>
<dbReference type="InterPro" id="IPR012132">
    <property type="entry name" value="GMC_OxRdtase"/>
</dbReference>
<keyword evidence="7" id="KW-0285">Flavoprotein</keyword>
<dbReference type="Gene3D" id="3.50.50.60">
    <property type="entry name" value="FAD/NAD(P)-binding domain"/>
    <property type="match status" value="1"/>
</dbReference>
<dbReference type="SUPFAM" id="SSF51905">
    <property type="entry name" value="FAD/NAD(P)-binding domain"/>
    <property type="match status" value="1"/>
</dbReference>
<name>B6HLG2_PENRW</name>
<dbReference type="PANTHER" id="PTHR11552">
    <property type="entry name" value="GLUCOSE-METHANOL-CHOLINE GMC OXIDOREDUCTASE"/>
    <property type="match status" value="1"/>
</dbReference>
<reference evidence="12 13" key="1">
    <citation type="journal article" date="2008" name="Nat. Biotechnol.">
        <title>Genome sequencing and analysis of the filamentous fungus Penicillium chrysogenum.</title>
        <authorList>
            <person name="van den Berg M.A."/>
            <person name="Albang R."/>
            <person name="Albermann K."/>
            <person name="Badger J.H."/>
            <person name="Daran J.-M."/>
            <person name="Driessen A.J.M."/>
            <person name="Garcia-Estrada C."/>
            <person name="Fedorova N.D."/>
            <person name="Harris D.M."/>
            <person name="Heijne W.H.M."/>
            <person name="Joardar V.S."/>
            <person name="Kiel J.A.K.W."/>
            <person name="Kovalchuk A."/>
            <person name="Martin J.F."/>
            <person name="Nierman W.C."/>
            <person name="Nijland J.G."/>
            <person name="Pronk J.T."/>
            <person name="Roubos J.A."/>
            <person name="van der Klei I.J."/>
            <person name="van Peij N.N.M.E."/>
            <person name="Veenhuis M."/>
            <person name="von Doehren H."/>
            <person name="Wagner C."/>
            <person name="Wortman J.R."/>
            <person name="Bovenberg R.A.L."/>
        </authorList>
    </citation>
    <scope>NUCLEOTIDE SEQUENCE [LARGE SCALE GENOMIC DNA]</scope>
    <source>
        <strain evidence="13">ATCC 28089 / DSM 1075 / NRRL 1951 / Wisconsin 54-1255</strain>
    </source>
</reference>
<dbReference type="Pfam" id="PF00732">
    <property type="entry name" value="GMC_oxred_N"/>
    <property type="match status" value="1"/>
</dbReference>
<sequence length="636" mass="70302">MDWIEGRVCVGEFQRRARYYKYDKSPHKKYRASKAIPSFTISVWADAGIRCITHSTTLRPSFVAEANLSEVIVGAGAAGCVLASKLSEDKNTSVLLLEAGGDNTKVLESKVPLMFPKLFHTEHDWDYYTVEQPGLAARRLYWPRGRLIGGSTSLNAMMYHHCSPSDFDEWASVHGCEGWSFNDLAPYLRRMEMFTPDSARPAIDTEHRGSSGCWQTGYSWLSEIIEDGFIPACQDAGIPRRADVNTTNGTLGVTRFQTFIDPKGQRSSLATAYLSPSVLQRPNLSVASIGVELQTNREGPRFQVHARREVILCGGTVNTPQILMLSGIASAEELKAHGIPVIQKNDAVGKNMKDHLCTTAILCKAKSGKTLDYLSNNIRALPYLVQWMLFGRGPLTSNIGEAAAFIRSSDYRFPESTTGPPNDHTSCPTGPDLELIGAPLAFIHHGEEAAIDGSSVFSLIPIHLRPQSSGLITLQSKSSFDAPIINPKYLSDEEDNDLKVLLTGLRVCLRIIRSPAFREFFEPVATNDDPSSYWWPYSSSHIEKISDDDLIRFSKEKAFTLYHPVGTARMGPSRDTSVVDLECKVHGVRSFRVIDASVFPEQISGHPTAPIGAMAYKLSDMIRDERKRSAPPTANL</sequence>
<evidence type="ECO:0000256" key="4">
    <source>
        <dbReference type="ARBA" id="ARBA00010790"/>
    </source>
</evidence>
<dbReference type="SUPFAM" id="SSF54373">
    <property type="entry name" value="FAD-linked reductases, C-terminal domain"/>
    <property type="match status" value="1"/>
</dbReference>
<dbReference type="GO" id="GO:0005737">
    <property type="term" value="C:cytoplasm"/>
    <property type="evidence" value="ECO:0007669"/>
    <property type="project" value="UniProtKB-SubCell"/>
</dbReference>
<evidence type="ECO:0000256" key="6">
    <source>
        <dbReference type="ARBA" id="ARBA00022512"/>
    </source>
</evidence>
<evidence type="ECO:0000256" key="3">
    <source>
        <dbReference type="ARBA" id="ARBA00004496"/>
    </source>
</evidence>
<dbReference type="HOGENOM" id="CLU_002865_7_2_1"/>
<keyword evidence="6" id="KW-0964">Secreted</keyword>
<evidence type="ECO:0000259" key="11">
    <source>
        <dbReference type="Pfam" id="PF05199"/>
    </source>
</evidence>
<keyword evidence="13" id="KW-1185">Reference proteome</keyword>
<feature type="active site" description="Proton donor" evidence="9">
    <location>
        <position position="563"/>
    </location>
</feature>
<comment type="cofactor">
    <cofactor evidence="1">
        <name>FAD</name>
        <dbReference type="ChEBI" id="CHEBI:57692"/>
    </cofactor>
</comment>
<evidence type="ECO:0000256" key="9">
    <source>
        <dbReference type="PIRSR" id="PIRSR000137-1"/>
    </source>
</evidence>
<evidence type="ECO:0000313" key="12">
    <source>
        <dbReference type="EMBL" id="CAP97008.1"/>
    </source>
</evidence>
<evidence type="ECO:0000256" key="7">
    <source>
        <dbReference type="ARBA" id="ARBA00022630"/>
    </source>
</evidence>
<evidence type="ECO:0000256" key="5">
    <source>
        <dbReference type="ARBA" id="ARBA00022490"/>
    </source>
</evidence>
<dbReference type="eggNOG" id="KOG1238">
    <property type="taxonomic scope" value="Eukaryota"/>
</dbReference>
<evidence type="ECO:0000256" key="8">
    <source>
        <dbReference type="ARBA" id="ARBA00022827"/>
    </source>
</evidence>
<dbReference type="OrthoDB" id="269227at2759"/>
<evidence type="ECO:0000256" key="2">
    <source>
        <dbReference type="ARBA" id="ARBA00004191"/>
    </source>
</evidence>
<dbReference type="EMBL" id="AM920436">
    <property type="protein sequence ID" value="CAP97008.1"/>
    <property type="molecule type" value="Genomic_DNA"/>
</dbReference>
<dbReference type="PANTHER" id="PTHR11552:SF147">
    <property type="entry name" value="CHOLINE DEHYDROGENASE, MITOCHONDRIAL"/>
    <property type="match status" value="1"/>
</dbReference>
<comment type="similarity">
    <text evidence="4">Belongs to the GMC oxidoreductase family.</text>
</comment>
<dbReference type="BioCyc" id="PCHR:PC21G21110-MONOMER"/>
<gene>
    <name evidence="12" type="ORF">Pc21g21110</name>
    <name evidence="12" type="ORF">PCH_Pc21g21110</name>
</gene>
<keyword evidence="5" id="KW-0963">Cytoplasm</keyword>
<feature type="domain" description="Glucose-methanol-choline oxidoreductase N-terminal" evidence="10">
    <location>
        <begin position="70"/>
        <end position="357"/>
    </location>
</feature>
<dbReference type="InterPro" id="IPR007867">
    <property type="entry name" value="GMC_OxRtase_C"/>
</dbReference>
<keyword evidence="6" id="KW-0134">Cell wall</keyword>
<dbReference type="VEuPathDB" id="FungiDB:PCH_Pc21g21110"/>